<evidence type="ECO:0000313" key="2">
    <source>
        <dbReference type="Proteomes" id="UP000032544"/>
    </source>
</evidence>
<dbReference type="EMBL" id="JRHC01000002">
    <property type="protein sequence ID" value="KJF43643.1"/>
    <property type="molecule type" value="Genomic_DNA"/>
</dbReference>
<reference evidence="1 2" key="1">
    <citation type="submission" date="2014-09" db="EMBL/GenBank/DDBJ databases">
        <title>Draft Genome Sequence of Draconibacterium sp. JN14CK-3.</title>
        <authorList>
            <person name="Dong C."/>
            <person name="Lai Q."/>
            <person name="Shao Z."/>
        </authorList>
    </citation>
    <scope>NUCLEOTIDE SEQUENCE [LARGE SCALE GENOMIC DNA]</scope>
    <source>
        <strain evidence="1 2">JN14CK-3</strain>
    </source>
</reference>
<comment type="caution">
    <text evidence="1">The sequence shown here is derived from an EMBL/GenBank/DDBJ whole genome shotgun (WGS) entry which is preliminary data.</text>
</comment>
<proteinExistence type="predicted"/>
<keyword evidence="2" id="KW-1185">Reference proteome</keyword>
<gene>
    <name evidence="1" type="ORF">LH29_11090</name>
</gene>
<accession>A0A0D8JCW5</accession>
<dbReference type="OrthoDB" id="9907899at2"/>
<dbReference type="STRING" id="1544798.LH29_11090"/>
<sequence>MIEFVVIVGIIILLRIFFKDWRCSSAPVANEERKNNLSDESGIIGKSTFVLNTERKSQSHSNFTGKLDIEVALDYVDVELDEELEELGIANSPLLDLTFEEMMEVVTEVEKDQAEGLAQTGRLLYENENTDWVEQLASTSENYQKRISALIDLHLMKLGQNDDSFSDDERSEFDIGEFLYPNT</sequence>
<dbReference type="Proteomes" id="UP000032544">
    <property type="component" value="Unassembled WGS sequence"/>
</dbReference>
<dbReference type="AlphaFoldDB" id="A0A0D8JCW5"/>
<evidence type="ECO:0000313" key="1">
    <source>
        <dbReference type="EMBL" id="KJF43643.1"/>
    </source>
</evidence>
<organism evidence="1 2">
    <name type="scientific">Draconibacterium sediminis</name>
    <dbReference type="NCBI Taxonomy" id="1544798"/>
    <lineage>
        <taxon>Bacteria</taxon>
        <taxon>Pseudomonadati</taxon>
        <taxon>Bacteroidota</taxon>
        <taxon>Bacteroidia</taxon>
        <taxon>Marinilabiliales</taxon>
        <taxon>Prolixibacteraceae</taxon>
        <taxon>Draconibacterium</taxon>
    </lineage>
</organism>
<protein>
    <submittedName>
        <fullName evidence="1">Uncharacterized protein</fullName>
    </submittedName>
</protein>
<name>A0A0D8JCW5_9BACT</name>
<dbReference type="RefSeq" id="WP_045029419.1">
    <property type="nucleotide sequence ID" value="NZ_JRHC01000002.1"/>
</dbReference>